<dbReference type="InterPro" id="IPR015255">
    <property type="entry name" value="Vitellinogen_open_b-sht"/>
</dbReference>
<evidence type="ECO:0000256" key="3">
    <source>
        <dbReference type="ARBA" id="ARBA00023157"/>
    </source>
</evidence>
<dbReference type="Gene3D" id="1.25.10.20">
    <property type="entry name" value="Vitellinogen, superhelical"/>
    <property type="match status" value="1"/>
</dbReference>
<keyword evidence="4" id="KW-0325">Glycoprotein</keyword>
<dbReference type="GO" id="GO:0005319">
    <property type="term" value="F:lipid transporter activity"/>
    <property type="evidence" value="ECO:0007669"/>
    <property type="project" value="InterPro"/>
</dbReference>
<evidence type="ECO:0000256" key="5">
    <source>
        <dbReference type="PROSITE-ProRule" id="PRU00557"/>
    </source>
</evidence>
<dbReference type="Proteomes" id="UP000515146">
    <property type="component" value="Unplaced"/>
</dbReference>
<dbReference type="OrthoDB" id="6374144at2759"/>
<keyword evidence="8" id="KW-1185">Reference proteome</keyword>
<protein>
    <submittedName>
        <fullName evidence="9">Uncharacterized protein LOC113797715</fullName>
    </submittedName>
</protein>
<dbReference type="InterPro" id="IPR011030">
    <property type="entry name" value="Lipovitellin_superhlx_dom"/>
</dbReference>
<dbReference type="InParanoid" id="A0A6P6YEN7"/>
<evidence type="ECO:0000256" key="6">
    <source>
        <dbReference type="SAM" id="SignalP"/>
    </source>
</evidence>
<keyword evidence="1 6" id="KW-0732">Signal</keyword>
<proteinExistence type="predicted"/>
<dbReference type="Pfam" id="PF09172">
    <property type="entry name" value="Vit_open_b-sht"/>
    <property type="match status" value="1"/>
</dbReference>
<name>A0A6P6YEN7_DERPT</name>
<organism evidence="8 9">
    <name type="scientific">Dermatophagoides pteronyssinus</name>
    <name type="common">European house dust mite</name>
    <dbReference type="NCBI Taxonomy" id="6956"/>
    <lineage>
        <taxon>Eukaryota</taxon>
        <taxon>Metazoa</taxon>
        <taxon>Ecdysozoa</taxon>
        <taxon>Arthropoda</taxon>
        <taxon>Chelicerata</taxon>
        <taxon>Arachnida</taxon>
        <taxon>Acari</taxon>
        <taxon>Acariformes</taxon>
        <taxon>Sarcoptiformes</taxon>
        <taxon>Astigmata</taxon>
        <taxon>Psoroptidia</taxon>
        <taxon>Analgoidea</taxon>
        <taxon>Pyroglyphidae</taxon>
        <taxon>Dermatophagoidinae</taxon>
        <taxon>Dermatophagoides</taxon>
    </lineage>
</organism>
<sequence>MRVLALLLTACLLGLGQAQHCEVACPRSIPQLINPKAQSTYVYSLDAKTVLTPRDSQKVTIKGDAEVAFVSDCEAVLRLQNVAIDGVPNGAELAAELAAKPFAFGYFNGRILGVCPADDDQDWSLNVKKAIVSSLQVLSDGNVEKAEEIDFSGRCPTEYRKIRSQDDNTVVIEKRKDLNLCDDRRIDLRQTPDQALGQLKELMRHYMHPMDSDLSCRMTLKDKVVTEVDCEERHVLVHRSNKPVHMSYVKMMLKQNKDGVAADLGPTNAQPKRPYLSFDHKHKNPTETDVVEVLKKLCSEITEPQASIETSFTFQKLVDKLRYLSAEETASVDESVKTSICPAHAHRLRELFLDASAFAASDGSIRTLVKAHENQELSITRSTALFTVAAIKAAPNKETVQVLLPVIASEKTIRPMLLGFSVLVRRYCEKTNDCATNSGVKDARDAYLARLAVAKDASERMTIVRALENLNVNTDGVDNMVNAMDEIIKSTDAEPAMRAAAVNALPNDASHMDRYKSLVMDESMPNEARIAAFQKMMKNGGMSHIKDLFAVKGECMKNYVLTYVDNLKKSKNDLRRQTVGEDVELPEKPKREIGITRNIAREYGPYTFEYDVIYPETHENVTRSINGRLIRSKNDQLKELVEFQVTQSGFDRELNNAMSLLEKKSFQSVMQFLRDMLKMLSQIRKNADDNHHMKITVQINGKNVYFTDLFQDMKKMKELLMKRVEKIINDKKVDRSIGGVLLDSKLVLPTITGLPLMYKFGDNLVVRYDGEFSGEKGDRNIRMNGGVVAGLYGKMKLMVKDHKMGYEYDAKAAYTPMIDMNVQKQEHSLLVRFNMKDMDQHTVMRFKQSLREKRATGEEKDYENEITPDARSDRCFSFFLLDYCRKASHIKGLMLPNVEYYVVKPEKEVTALELMLKSETQDKTRRYIAEMTAVGSPSNKQAKAELEVTKGEQYRVSVKLPEHEFNTEFTINADKNNLKMHMDFPNVLQADLTGSFEHDKENNVRKNRLNLQYKFAGDEKPHTVDYENEFLFNLKRSSKEKNSAVEYRAKYMSSHFPILNHKVNVQFKYRPFKVNELNLEGEFGRELQHKFRLMRNSQMEVEEVRPFKMHGNSDIKLMANDLDIDYDLKSEFKYESNKGTPIELQYKVSGKDRSKRAAEMNAEDVEGVIDYKNSGSPIDSKMHAHLKVKGNNYGYDSELKQTEPQQYEGKMTLSKNDKKIFITHKTEMTKPTSTFLLKTDADVSYSESDMKKHYHMEFKKENDIYTLRSTVERDGQLFYENYLTVHKGGKLNLNYRRNDRKILLDLDNALSPREGTMKLNIKDREYNFVLKRDPMRYRDITVEGNENAYVKNGKLHLSLIDPSTLSLVTKADGQIDMTVDLISPITKRASLKVDSKKYNLFHEGELSASLVNPRLSWHQYTKRDSREYKTDVDLSLRSSDIAVKITMPDYNSKIHYSRQNDQISMDIDGTLIEGHAKGTIKEGKIHIKGRQSDFEIESNYRYEDGKMLIEPVKSENGKLEGVLSRKVPSHLTLETPRVKMNMQYDRHSPVKMFKLDYDGIHLEKHTDLLYEPGVQYKIIGNGKIKDDGSHYSIDIQGKPRKAFKLDADMMNFKLNVNKPEDSNKAQFSYTFNDYTETEEYEFDPHRAYYINWISSIRKYIQNFIVEDH</sequence>
<dbReference type="InterPro" id="IPR015816">
    <property type="entry name" value="Vitellinogen_b-sht_N"/>
</dbReference>
<dbReference type="InterPro" id="IPR050733">
    <property type="entry name" value="Vitellogenin/Apolipophorin"/>
</dbReference>
<dbReference type="OMA" id="FNDYTET"/>
<dbReference type="SUPFAM" id="SSF56968">
    <property type="entry name" value="Lipovitellin-phosvitin complex, beta-sheet shell regions"/>
    <property type="match status" value="2"/>
</dbReference>
<dbReference type="InterPro" id="IPR015819">
    <property type="entry name" value="Lipid_transp_b-sht_shell"/>
</dbReference>
<reference evidence="9" key="1">
    <citation type="submission" date="2025-08" db="UniProtKB">
        <authorList>
            <consortium name="RefSeq"/>
        </authorList>
    </citation>
    <scope>IDENTIFICATION</scope>
    <source>
        <strain evidence="9">Airmid</strain>
    </source>
</reference>
<feature type="disulfide bond" evidence="5">
    <location>
        <begin position="155"/>
        <end position="181"/>
    </location>
</feature>
<evidence type="ECO:0000256" key="4">
    <source>
        <dbReference type="ARBA" id="ARBA00023180"/>
    </source>
</evidence>
<evidence type="ECO:0000256" key="1">
    <source>
        <dbReference type="ARBA" id="ARBA00022729"/>
    </source>
</evidence>
<dbReference type="PANTHER" id="PTHR23345:SF15">
    <property type="entry name" value="VITELLOGENIN 1-RELATED"/>
    <property type="match status" value="1"/>
</dbReference>
<feature type="chain" id="PRO_5028433283" evidence="6">
    <location>
        <begin position="19"/>
        <end position="1668"/>
    </location>
</feature>
<dbReference type="PANTHER" id="PTHR23345">
    <property type="entry name" value="VITELLOGENIN-RELATED"/>
    <property type="match status" value="1"/>
</dbReference>
<evidence type="ECO:0000259" key="7">
    <source>
        <dbReference type="PROSITE" id="PS51211"/>
    </source>
</evidence>
<dbReference type="SUPFAM" id="SSF48431">
    <property type="entry name" value="Lipovitellin-phosvitin complex, superhelical domain"/>
    <property type="match status" value="1"/>
</dbReference>
<dbReference type="GO" id="GO:0045735">
    <property type="term" value="F:nutrient reservoir activity"/>
    <property type="evidence" value="ECO:0007669"/>
    <property type="project" value="UniProtKB-KW"/>
</dbReference>
<evidence type="ECO:0000313" key="9">
    <source>
        <dbReference type="RefSeq" id="XP_027203943.1"/>
    </source>
</evidence>
<dbReference type="RefSeq" id="XP_027203943.1">
    <property type="nucleotide sequence ID" value="XM_027348142.1"/>
</dbReference>
<keyword evidence="2" id="KW-0758">Storage protein</keyword>
<dbReference type="SMART" id="SM00638">
    <property type="entry name" value="LPD_N"/>
    <property type="match status" value="1"/>
</dbReference>
<dbReference type="Pfam" id="PF01347">
    <property type="entry name" value="Vitellogenin_N"/>
    <property type="match status" value="1"/>
</dbReference>
<accession>A0A6P6YEN7</accession>
<keyword evidence="3 5" id="KW-1015">Disulfide bond</keyword>
<feature type="domain" description="Vitellogenin" evidence="7">
    <location>
        <begin position="33"/>
        <end position="641"/>
    </location>
</feature>
<evidence type="ECO:0000313" key="8">
    <source>
        <dbReference type="Proteomes" id="UP000515146"/>
    </source>
</evidence>
<dbReference type="KEGG" id="dpte:113797715"/>
<gene>
    <name evidence="9" type="primary">LOC113797715</name>
</gene>
<dbReference type="Gene3D" id="2.30.230.10">
    <property type="entry name" value="Lipovitellin, beta-sheet shell regions, chain A"/>
    <property type="match status" value="1"/>
</dbReference>
<dbReference type="PROSITE" id="PS51211">
    <property type="entry name" value="VITELLOGENIN"/>
    <property type="match status" value="1"/>
</dbReference>
<evidence type="ECO:0000256" key="2">
    <source>
        <dbReference type="ARBA" id="ARBA00022761"/>
    </source>
</evidence>
<dbReference type="InterPro" id="IPR001747">
    <property type="entry name" value="Vitellogenin_N"/>
</dbReference>
<feature type="signal peptide" evidence="6">
    <location>
        <begin position="1"/>
        <end position="18"/>
    </location>
</feature>
<comment type="caution">
    <text evidence="5">Lacks conserved residue(s) required for the propagation of feature annotation.</text>
</comment>